<protein>
    <submittedName>
        <fullName evidence="12">Cellulose-binding domain-containing protein</fullName>
    </submittedName>
</protein>
<evidence type="ECO:0000256" key="9">
    <source>
        <dbReference type="SAM" id="MobiDB-lite"/>
    </source>
</evidence>
<comment type="similarity">
    <text evidence="8">Belongs to the polysaccharide lyase 9 family.</text>
</comment>
<dbReference type="SUPFAM" id="SSF51126">
    <property type="entry name" value="Pectin lyase-like"/>
    <property type="match status" value="1"/>
</dbReference>
<feature type="domain" description="CBM2" evidence="11">
    <location>
        <begin position="31"/>
        <end position="140"/>
    </location>
</feature>
<evidence type="ECO:0000313" key="12">
    <source>
        <dbReference type="EMBL" id="MBM7085116.1"/>
    </source>
</evidence>
<gene>
    <name evidence="12" type="ORF">JQN84_21590</name>
</gene>
<dbReference type="InterPro" id="IPR012334">
    <property type="entry name" value="Pectin_lyas_fold"/>
</dbReference>
<dbReference type="InterPro" id="IPR052052">
    <property type="entry name" value="Polysaccharide_Lyase_9"/>
</dbReference>
<dbReference type="Gene3D" id="2.60.40.290">
    <property type="match status" value="1"/>
</dbReference>
<dbReference type="InterPro" id="IPR012291">
    <property type="entry name" value="CBM2_carb-bd_dom_sf"/>
</dbReference>
<evidence type="ECO:0000256" key="4">
    <source>
        <dbReference type="ARBA" id="ARBA00022723"/>
    </source>
</evidence>
<evidence type="ECO:0000256" key="7">
    <source>
        <dbReference type="ARBA" id="ARBA00023239"/>
    </source>
</evidence>
<sequence>MILRQRRTAWWISAVAATALTTAGAVVTANAAQAAAGCRVDYTVASQWSGGFTASITLTNLGDPISSWAATWSFTAGQRVDQGWNATFSQSGSTVSAANADYNGALGTNGTVTFGFNGTWTGSNPTPTGFAVNGVACGGPTAPPTTAPPTTPPPTTPPPTTPPPTTPPPTTAPPTTPPPTTPPPGGSTLYVATNGSAGAAGTQANPTTLASAITRIPAGGTIYVRAGTYQLAQTVTIEPGNNGTASARKKLFAYPGEKPVLNFSAMSEDPANRGLALNGSYWHVQGLIVERAGDNGIFVGGSNNIIERTVTRFNRDSGLQLSRIASSTPRDQWPANNLVLSAESHDNADSDGEDADGFAAKLTVGTGNIFRYAVSHNNIDDGWDLYTKTDTGPIGPVTIEDSLAYNNGTLSNGTQNGNGDRNGYKLGGEDIGVNHIVRRNIAFRNGKHGFTYNRNLGTMTVSNNLGIDNTERNFSFDGGSSVFRNNTSCRSGSGSNDKIVGNSDSSNQFWNGSNGSRCASYTGAIGWSFAADGRLVVTLGGRQVTL</sequence>
<proteinExistence type="inferred from homology"/>
<dbReference type="PROSITE" id="PS51173">
    <property type="entry name" value="CBM2"/>
    <property type="match status" value="1"/>
</dbReference>
<dbReference type="InterPro" id="IPR011050">
    <property type="entry name" value="Pectin_lyase_fold/virulence"/>
</dbReference>
<dbReference type="SUPFAM" id="SSF49384">
    <property type="entry name" value="Carbohydrate-binding domain"/>
    <property type="match status" value="1"/>
</dbReference>
<keyword evidence="13" id="KW-1185">Reference proteome</keyword>
<dbReference type="Proteomes" id="UP000809587">
    <property type="component" value="Unassembled WGS sequence"/>
</dbReference>
<organism evidence="12 13">
    <name type="scientific">Micromonospora humidisoli</name>
    <dbReference type="NCBI Taxonomy" id="2807622"/>
    <lineage>
        <taxon>Bacteria</taxon>
        <taxon>Bacillati</taxon>
        <taxon>Actinomycetota</taxon>
        <taxon>Actinomycetes</taxon>
        <taxon>Micromonosporales</taxon>
        <taxon>Micromonosporaceae</taxon>
        <taxon>Micromonospora</taxon>
    </lineage>
</organism>
<keyword evidence="4" id="KW-0479">Metal-binding</keyword>
<dbReference type="InterPro" id="IPR001919">
    <property type="entry name" value="CBD2"/>
</dbReference>
<dbReference type="EMBL" id="JAFEUO010000005">
    <property type="protein sequence ID" value="MBM7085116.1"/>
    <property type="molecule type" value="Genomic_DNA"/>
</dbReference>
<evidence type="ECO:0000256" key="5">
    <source>
        <dbReference type="ARBA" id="ARBA00022729"/>
    </source>
</evidence>
<keyword evidence="7" id="KW-0456">Lyase</keyword>
<name>A0ABS2JEZ9_9ACTN</name>
<comment type="subcellular location">
    <subcellularLocation>
        <location evidence="2">Secreted</location>
    </subcellularLocation>
</comment>
<feature type="compositionally biased region" description="Polar residues" evidence="9">
    <location>
        <begin position="190"/>
        <end position="203"/>
    </location>
</feature>
<dbReference type="PANTHER" id="PTHR40088:SF1">
    <property type="entry name" value="PECTATE LYASE PEL9"/>
    <property type="match status" value="1"/>
</dbReference>
<keyword evidence="6" id="KW-0106">Calcium</keyword>
<evidence type="ECO:0000256" key="10">
    <source>
        <dbReference type="SAM" id="SignalP"/>
    </source>
</evidence>
<dbReference type="Pfam" id="PF00553">
    <property type="entry name" value="CBM_2"/>
    <property type="match status" value="1"/>
</dbReference>
<keyword evidence="3" id="KW-0964">Secreted</keyword>
<feature type="region of interest" description="Disordered" evidence="9">
    <location>
        <begin position="131"/>
        <end position="203"/>
    </location>
</feature>
<evidence type="ECO:0000313" key="13">
    <source>
        <dbReference type="Proteomes" id="UP000809587"/>
    </source>
</evidence>
<evidence type="ECO:0000256" key="8">
    <source>
        <dbReference type="ARBA" id="ARBA00038263"/>
    </source>
</evidence>
<evidence type="ECO:0000256" key="1">
    <source>
        <dbReference type="ARBA" id="ARBA00001913"/>
    </source>
</evidence>
<evidence type="ECO:0000256" key="6">
    <source>
        <dbReference type="ARBA" id="ARBA00022837"/>
    </source>
</evidence>
<keyword evidence="5 10" id="KW-0732">Signal</keyword>
<dbReference type="PANTHER" id="PTHR40088">
    <property type="entry name" value="PECTATE LYASE (EUROFUNG)"/>
    <property type="match status" value="1"/>
</dbReference>
<feature type="signal peptide" evidence="10">
    <location>
        <begin position="1"/>
        <end position="31"/>
    </location>
</feature>
<evidence type="ECO:0000259" key="11">
    <source>
        <dbReference type="PROSITE" id="PS51173"/>
    </source>
</evidence>
<accession>A0ABS2JEZ9</accession>
<feature type="chain" id="PRO_5047289867" evidence="10">
    <location>
        <begin position="32"/>
        <end position="546"/>
    </location>
</feature>
<dbReference type="RefSeq" id="WP_204960306.1">
    <property type="nucleotide sequence ID" value="NZ_JAFEUO010000005.1"/>
</dbReference>
<reference evidence="12 13" key="1">
    <citation type="submission" date="2021-02" db="EMBL/GenBank/DDBJ databases">
        <authorList>
            <person name="Lee D.-H."/>
        </authorList>
    </citation>
    <scope>NUCLEOTIDE SEQUENCE [LARGE SCALE GENOMIC DNA]</scope>
    <source>
        <strain evidence="12 13">MMS20-R2-29</strain>
    </source>
</reference>
<feature type="compositionally biased region" description="Pro residues" evidence="9">
    <location>
        <begin position="141"/>
        <end position="185"/>
    </location>
</feature>
<dbReference type="SMART" id="SM00637">
    <property type="entry name" value="CBD_II"/>
    <property type="match status" value="1"/>
</dbReference>
<evidence type="ECO:0000256" key="2">
    <source>
        <dbReference type="ARBA" id="ARBA00004613"/>
    </source>
</evidence>
<dbReference type="Gene3D" id="2.160.20.10">
    <property type="entry name" value="Single-stranded right-handed beta-helix, Pectin lyase-like"/>
    <property type="match status" value="1"/>
</dbReference>
<evidence type="ECO:0000256" key="3">
    <source>
        <dbReference type="ARBA" id="ARBA00022525"/>
    </source>
</evidence>
<comment type="cofactor">
    <cofactor evidence="1">
        <name>Ca(2+)</name>
        <dbReference type="ChEBI" id="CHEBI:29108"/>
    </cofactor>
</comment>
<dbReference type="InterPro" id="IPR008965">
    <property type="entry name" value="CBM2/CBM3_carb-bd_dom_sf"/>
</dbReference>
<comment type="caution">
    <text evidence="12">The sequence shown here is derived from an EMBL/GenBank/DDBJ whole genome shotgun (WGS) entry which is preliminary data.</text>
</comment>